<dbReference type="PANTHER" id="PTHR23416">
    <property type="entry name" value="SIALIC ACID SYNTHASE-RELATED"/>
    <property type="match status" value="1"/>
</dbReference>
<dbReference type="InterPro" id="IPR011004">
    <property type="entry name" value="Trimer_LpxA-like_sf"/>
</dbReference>
<reference evidence="1 2" key="1">
    <citation type="submission" date="2021-03" db="EMBL/GenBank/DDBJ databases">
        <title>First Case of infection caused by Chromobacterium haemolyticum derived from water in China.</title>
        <authorList>
            <person name="Chen J."/>
            <person name="Liu C."/>
        </authorList>
    </citation>
    <scope>NUCLEOTIDE SEQUENCE [LARGE SCALE GENOMIC DNA]</scope>
    <source>
        <strain evidence="1 2">WJ-5</strain>
    </source>
</reference>
<keyword evidence="1" id="KW-0012">Acyltransferase</keyword>
<dbReference type="Gene3D" id="2.160.10.10">
    <property type="entry name" value="Hexapeptide repeat proteins"/>
    <property type="match status" value="1"/>
</dbReference>
<accession>A0ABS3GHF9</accession>
<evidence type="ECO:0000313" key="2">
    <source>
        <dbReference type="Proteomes" id="UP000664349"/>
    </source>
</evidence>
<dbReference type="InterPro" id="IPR001451">
    <property type="entry name" value="Hexapep"/>
</dbReference>
<dbReference type="SUPFAM" id="SSF51161">
    <property type="entry name" value="Trimeric LpxA-like enzymes"/>
    <property type="match status" value="1"/>
</dbReference>
<dbReference type="Pfam" id="PF00132">
    <property type="entry name" value="Hexapep"/>
    <property type="match status" value="1"/>
</dbReference>
<keyword evidence="2" id="KW-1185">Reference proteome</keyword>
<proteinExistence type="predicted"/>
<organism evidence="1 2">
    <name type="scientific">Chromobacterium haemolyticum</name>
    <dbReference type="NCBI Taxonomy" id="394935"/>
    <lineage>
        <taxon>Bacteria</taxon>
        <taxon>Pseudomonadati</taxon>
        <taxon>Pseudomonadota</taxon>
        <taxon>Betaproteobacteria</taxon>
        <taxon>Neisseriales</taxon>
        <taxon>Chromobacteriaceae</taxon>
        <taxon>Chromobacterium</taxon>
    </lineage>
</organism>
<gene>
    <name evidence="1" type="ORF">J1C50_00805</name>
</gene>
<comment type="caution">
    <text evidence="1">The sequence shown here is derived from an EMBL/GenBank/DDBJ whole genome shotgun (WGS) entry which is preliminary data.</text>
</comment>
<dbReference type="Proteomes" id="UP000664349">
    <property type="component" value="Unassembled WGS sequence"/>
</dbReference>
<keyword evidence="1" id="KW-0808">Transferase</keyword>
<dbReference type="RefSeq" id="WP_081950242.1">
    <property type="nucleotide sequence ID" value="NZ_AP019312.1"/>
</dbReference>
<evidence type="ECO:0000313" key="1">
    <source>
        <dbReference type="EMBL" id="MBO0414034.1"/>
    </source>
</evidence>
<dbReference type="EMBL" id="JAFLRD010000001">
    <property type="protein sequence ID" value="MBO0414034.1"/>
    <property type="molecule type" value="Genomic_DNA"/>
</dbReference>
<protein>
    <submittedName>
        <fullName evidence="1">Acyltransferase</fullName>
    </submittedName>
</protein>
<sequence length="333" mass="36829">MATIKSFSNLPSNISIGINCKIEHGHIEIDANSHFECGDGFILNGFISIKENSFVKFGNACKIKGSFNASQSSKIEIGHGLACNGNVSITAREYSDINIGNDCLFDNTIISTTDFHSIFDLQSGTRLNPAKSIKINNRVWAAKNSMILKGCTIGSDCVVSAGAVVTRSHESNCVIAGQPAQTIKHGIVWSRALCQHAPLQFEDDFSISNFLSDSQNKKYKSAISQGIKYIHLWRECSIENYSLFYYLACAIYYEHLCTHSKTTINGILVTRQDIYSIFKLCFEISKNSNIPAGALTIALGETINMDTTIERSIIEKNNTGKSLLYRLKHEIKN</sequence>
<dbReference type="InterPro" id="IPR051159">
    <property type="entry name" value="Hexapeptide_acetyltransf"/>
</dbReference>
<name>A0ABS3GHF9_9NEIS</name>
<dbReference type="GO" id="GO:0016746">
    <property type="term" value="F:acyltransferase activity"/>
    <property type="evidence" value="ECO:0007669"/>
    <property type="project" value="UniProtKB-KW"/>
</dbReference>
<dbReference type="GeneID" id="58562168"/>
<dbReference type="CDD" id="cd04647">
    <property type="entry name" value="LbH_MAT_like"/>
    <property type="match status" value="1"/>
</dbReference>